<feature type="transmembrane region" description="Helical" evidence="2">
    <location>
        <begin position="473"/>
        <end position="497"/>
    </location>
</feature>
<evidence type="ECO:0000313" key="3">
    <source>
        <dbReference type="EMBL" id="NYI71685.1"/>
    </source>
</evidence>
<accession>A0A7Z0DAC5</accession>
<dbReference type="RefSeq" id="WP_179445479.1">
    <property type="nucleotide sequence ID" value="NZ_JACBZS010000001.1"/>
</dbReference>
<feature type="transmembrane region" description="Helical" evidence="2">
    <location>
        <begin position="227"/>
        <end position="255"/>
    </location>
</feature>
<keyword evidence="4" id="KW-1185">Reference proteome</keyword>
<comment type="caution">
    <text evidence="3">The sequence shown here is derived from an EMBL/GenBank/DDBJ whole genome shotgun (WGS) entry which is preliminary data.</text>
</comment>
<name>A0A7Z0DAC5_9ACTN</name>
<feature type="transmembrane region" description="Helical" evidence="2">
    <location>
        <begin position="182"/>
        <end position="207"/>
    </location>
</feature>
<feature type="transmembrane region" description="Helical" evidence="2">
    <location>
        <begin position="354"/>
        <end position="376"/>
    </location>
</feature>
<proteinExistence type="predicted"/>
<feature type="transmembrane region" description="Helical" evidence="2">
    <location>
        <begin position="319"/>
        <end position="342"/>
    </location>
</feature>
<gene>
    <name evidence="3" type="ORF">GGQ54_002245</name>
</gene>
<sequence length="546" mass="54887">MTSNLPPRQRTAPRPSRAARIVGAVLVVPAVVLVLVDYALPAARTVTASFQRCASLARDCTWAGSLNYRLLLIGPGEGVPTLLARGFLAAGVVAVLGAAGGAMIGMLAGGGRRMRMAARVLIAAVLAGVTPVGMALGHAQLLRAPDDATAATVAVAVATFAPALAGLIGAVLMAVPGGPVRALPVIGAAMVVVTGAGGLQLTALGYVGGGRLEASGAVLRWLVSAEFGGASAISVIMLVLLAVLGLGATVLMIITVRLTVVPPAVPHPAPNTRPRAGATVGLLAVALIAVAALLAALPWLSATQPAIPGMERPLTPSLIATGAALGGTAIQTVVALAAGIGIGWFRPLGARSRWLLLIFAPFLLVGVVPLGIAWYLPARAAGSFDTLPALLGPSALCCWMIMVVALAAEAARESSDRYGRVIAAAVAPLAGVVGAAVVLLFAMRWQEFVWPLLMIGDTDLWPDPLWTLKSWDAVGLAGVLPFPVWLVIAAGLAAALVGADRARVAVGVSGNPGRAEFPAGRPARSVQGGGPGGAPAAVTPRSDRNG</sequence>
<feature type="transmembrane region" description="Helical" evidence="2">
    <location>
        <begin position="87"/>
        <end position="108"/>
    </location>
</feature>
<evidence type="ECO:0000256" key="1">
    <source>
        <dbReference type="SAM" id="MobiDB-lite"/>
    </source>
</evidence>
<feature type="transmembrane region" description="Helical" evidence="2">
    <location>
        <begin position="421"/>
        <end position="443"/>
    </location>
</feature>
<evidence type="ECO:0000313" key="4">
    <source>
        <dbReference type="Proteomes" id="UP000527616"/>
    </source>
</evidence>
<reference evidence="3 4" key="1">
    <citation type="submission" date="2020-07" db="EMBL/GenBank/DDBJ databases">
        <title>Sequencing the genomes of 1000 actinobacteria strains.</title>
        <authorList>
            <person name="Klenk H.-P."/>
        </authorList>
    </citation>
    <scope>NUCLEOTIDE SEQUENCE [LARGE SCALE GENOMIC DNA]</scope>
    <source>
        <strain evidence="3 4">DSM 103164</strain>
    </source>
</reference>
<feature type="transmembrane region" description="Helical" evidence="2">
    <location>
        <begin position="120"/>
        <end position="141"/>
    </location>
</feature>
<keyword evidence="2" id="KW-1133">Transmembrane helix</keyword>
<keyword evidence="2" id="KW-0812">Transmembrane</keyword>
<feature type="transmembrane region" description="Helical" evidence="2">
    <location>
        <begin position="276"/>
        <end position="299"/>
    </location>
</feature>
<feature type="transmembrane region" description="Helical" evidence="2">
    <location>
        <begin position="388"/>
        <end position="409"/>
    </location>
</feature>
<evidence type="ECO:0000256" key="2">
    <source>
        <dbReference type="SAM" id="Phobius"/>
    </source>
</evidence>
<keyword evidence="2" id="KW-0472">Membrane</keyword>
<feature type="transmembrane region" description="Helical" evidence="2">
    <location>
        <begin position="153"/>
        <end position="175"/>
    </location>
</feature>
<organism evidence="3 4">
    <name type="scientific">Naumannella cuiyingiana</name>
    <dbReference type="NCBI Taxonomy" id="1347891"/>
    <lineage>
        <taxon>Bacteria</taxon>
        <taxon>Bacillati</taxon>
        <taxon>Actinomycetota</taxon>
        <taxon>Actinomycetes</taxon>
        <taxon>Propionibacteriales</taxon>
        <taxon>Propionibacteriaceae</taxon>
        <taxon>Naumannella</taxon>
    </lineage>
</organism>
<dbReference type="AlphaFoldDB" id="A0A7Z0DAC5"/>
<feature type="region of interest" description="Disordered" evidence="1">
    <location>
        <begin position="517"/>
        <end position="546"/>
    </location>
</feature>
<dbReference type="EMBL" id="JACBZS010000001">
    <property type="protein sequence ID" value="NYI71685.1"/>
    <property type="molecule type" value="Genomic_DNA"/>
</dbReference>
<dbReference type="Proteomes" id="UP000527616">
    <property type="component" value="Unassembled WGS sequence"/>
</dbReference>
<feature type="transmembrane region" description="Helical" evidence="2">
    <location>
        <begin position="21"/>
        <end position="40"/>
    </location>
</feature>
<protein>
    <submittedName>
        <fullName evidence="3">Uncharacterized protein</fullName>
    </submittedName>
</protein>